<reference evidence="3" key="1">
    <citation type="submission" date="2020-06" db="EMBL/GenBank/DDBJ databases">
        <authorList>
            <person name="Li T."/>
            <person name="Hu X."/>
            <person name="Zhang T."/>
            <person name="Song X."/>
            <person name="Zhang H."/>
            <person name="Dai N."/>
            <person name="Sheng W."/>
            <person name="Hou X."/>
            <person name="Wei L."/>
        </authorList>
    </citation>
    <scope>NUCLEOTIDE SEQUENCE</scope>
    <source>
        <strain evidence="3">KEN1</strain>
        <tissue evidence="3">Leaf</tissue>
    </source>
</reference>
<name>A0AAW2U2K6_9LAMI</name>
<evidence type="ECO:0000313" key="3">
    <source>
        <dbReference type="EMBL" id="KAL0411238.1"/>
    </source>
</evidence>
<dbReference type="Gene3D" id="3.20.20.80">
    <property type="entry name" value="Glycosidases"/>
    <property type="match status" value="1"/>
</dbReference>
<keyword evidence="3" id="KW-0378">Hydrolase</keyword>
<dbReference type="PANTHER" id="PTHR10353">
    <property type="entry name" value="GLYCOSYL HYDROLASE"/>
    <property type="match status" value="1"/>
</dbReference>
<protein>
    <submittedName>
        <fullName evidence="3">Furcatin hydrolase</fullName>
    </submittedName>
</protein>
<dbReference type="EMBL" id="JACGWN010000013">
    <property type="protein sequence ID" value="KAL0411238.1"/>
    <property type="molecule type" value="Genomic_DNA"/>
</dbReference>
<proteinExistence type="inferred from homology"/>
<accession>A0AAW2U2K6</accession>
<evidence type="ECO:0000256" key="1">
    <source>
        <dbReference type="ARBA" id="ARBA00010838"/>
    </source>
</evidence>
<organism evidence="3">
    <name type="scientific">Sesamum latifolium</name>
    <dbReference type="NCBI Taxonomy" id="2727402"/>
    <lineage>
        <taxon>Eukaryota</taxon>
        <taxon>Viridiplantae</taxon>
        <taxon>Streptophyta</taxon>
        <taxon>Embryophyta</taxon>
        <taxon>Tracheophyta</taxon>
        <taxon>Spermatophyta</taxon>
        <taxon>Magnoliopsida</taxon>
        <taxon>eudicotyledons</taxon>
        <taxon>Gunneridae</taxon>
        <taxon>Pentapetalae</taxon>
        <taxon>asterids</taxon>
        <taxon>lamiids</taxon>
        <taxon>Lamiales</taxon>
        <taxon>Pedaliaceae</taxon>
        <taxon>Sesamum</taxon>
    </lineage>
</organism>
<dbReference type="InterPro" id="IPR017853">
    <property type="entry name" value="GH"/>
</dbReference>
<dbReference type="SUPFAM" id="SSF51445">
    <property type="entry name" value="(Trans)glycosidases"/>
    <property type="match status" value="1"/>
</dbReference>
<reference evidence="3" key="2">
    <citation type="journal article" date="2024" name="Plant">
        <title>Genomic evolution and insights into agronomic trait innovations of Sesamum species.</title>
        <authorList>
            <person name="Miao H."/>
            <person name="Wang L."/>
            <person name="Qu L."/>
            <person name="Liu H."/>
            <person name="Sun Y."/>
            <person name="Le M."/>
            <person name="Wang Q."/>
            <person name="Wei S."/>
            <person name="Zheng Y."/>
            <person name="Lin W."/>
            <person name="Duan Y."/>
            <person name="Cao H."/>
            <person name="Xiong S."/>
            <person name="Wang X."/>
            <person name="Wei L."/>
            <person name="Li C."/>
            <person name="Ma Q."/>
            <person name="Ju M."/>
            <person name="Zhao R."/>
            <person name="Li G."/>
            <person name="Mu C."/>
            <person name="Tian Q."/>
            <person name="Mei H."/>
            <person name="Zhang T."/>
            <person name="Gao T."/>
            <person name="Zhang H."/>
        </authorList>
    </citation>
    <scope>NUCLEOTIDE SEQUENCE</scope>
    <source>
        <strain evidence="3">KEN1</strain>
    </source>
</reference>
<dbReference type="AlphaFoldDB" id="A0AAW2U2K6"/>
<gene>
    <name evidence="3" type="ORF">Slati_3713500</name>
</gene>
<dbReference type="GO" id="GO:0005975">
    <property type="term" value="P:carbohydrate metabolic process"/>
    <property type="evidence" value="ECO:0007669"/>
    <property type="project" value="InterPro"/>
</dbReference>
<dbReference type="PANTHER" id="PTHR10353:SF318">
    <property type="entry name" value="BETA-GLUCOSIDASE 31-RELATED"/>
    <property type="match status" value="1"/>
</dbReference>
<evidence type="ECO:0000256" key="2">
    <source>
        <dbReference type="RuleBase" id="RU003690"/>
    </source>
</evidence>
<dbReference type="Pfam" id="PF00232">
    <property type="entry name" value="Glyco_hydro_1"/>
    <property type="match status" value="1"/>
</dbReference>
<comment type="similarity">
    <text evidence="1 2">Belongs to the glycosyl hydrolase 1 family.</text>
</comment>
<dbReference type="GO" id="GO:0008422">
    <property type="term" value="F:beta-glucosidase activity"/>
    <property type="evidence" value="ECO:0007669"/>
    <property type="project" value="TreeGrafter"/>
</dbReference>
<sequence>MLIGGKLSGGVNKEGIAFYNSVFNELLANGIIPFVTLFHWDLPQALEDEYTGFLSPLIIDDFRDFSELCFKEFGDRVKHWITLNEPFGYANGGYDGGYRGSYAPGRCSSRALCPYGNSTTEPYIVAHYLLLSHAAAVKLYKEKYQCRKLVMNGGGCHALDQGSRHGHATKSIVLVD</sequence>
<comment type="caution">
    <text evidence="3">The sequence shown here is derived from an EMBL/GenBank/DDBJ whole genome shotgun (WGS) entry which is preliminary data.</text>
</comment>
<dbReference type="InterPro" id="IPR001360">
    <property type="entry name" value="Glyco_hydro_1"/>
</dbReference>